<accession>A0ABP5DHV4</accession>
<keyword evidence="2" id="KW-1185">Reference proteome</keyword>
<name>A0ABP5DHV4_9ACTN</name>
<dbReference type="EMBL" id="BAAAQM010000027">
    <property type="protein sequence ID" value="GAA1980468.1"/>
    <property type="molecule type" value="Genomic_DNA"/>
</dbReference>
<evidence type="ECO:0008006" key="3">
    <source>
        <dbReference type="Google" id="ProtNLM"/>
    </source>
</evidence>
<protein>
    <recommendedName>
        <fullName evidence="3">CYTH domain-containing protein</fullName>
    </recommendedName>
</protein>
<dbReference type="SUPFAM" id="SSF55154">
    <property type="entry name" value="CYTH-like phosphatases"/>
    <property type="match status" value="1"/>
</dbReference>
<dbReference type="Proteomes" id="UP001499854">
    <property type="component" value="Unassembled WGS sequence"/>
</dbReference>
<gene>
    <name evidence="1" type="ORF">GCM10009838_47050</name>
</gene>
<comment type="caution">
    <text evidence="1">The sequence shown here is derived from an EMBL/GenBank/DDBJ whole genome shotgun (WGS) entry which is preliminary data.</text>
</comment>
<sequence>MPSSRGGARTGGRWPALKALEKATRKAARRAWRMPGDDVDRMFTLVREVGHVELKFTVAEPSHEALRAALGAGSERIRNVYYLDTPDLTLRHHGVLVRVRGGQRPNDSVVKLRPIDPAGVPAAMRRCADFTVEVDVTPDSFICSGALKRRLGRNAVERAVSGKESLRSLFSEQQLALLHGRVDGRAAKTVAVDGLEALGPVEVHRTRPRPDGPGRGLELQEWTYPDGSRLLEVSTRCTAEHLLQTAAHARSFLDRHDIALSGPCPTKADATLAYFTRR</sequence>
<evidence type="ECO:0000313" key="2">
    <source>
        <dbReference type="Proteomes" id="UP001499854"/>
    </source>
</evidence>
<proteinExistence type="predicted"/>
<reference evidence="2" key="1">
    <citation type="journal article" date="2019" name="Int. J. Syst. Evol. Microbiol.">
        <title>The Global Catalogue of Microorganisms (GCM) 10K type strain sequencing project: providing services to taxonomists for standard genome sequencing and annotation.</title>
        <authorList>
            <consortium name="The Broad Institute Genomics Platform"/>
            <consortium name="The Broad Institute Genome Sequencing Center for Infectious Disease"/>
            <person name="Wu L."/>
            <person name="Ma J."/>
        </authorList>
    </citation>
    <scope>NUCLEOTIDE SEQUENCE [LARGE SCALE GENOMIC DNA]</scope>
    <source>
        <strain evidence="2">JCM 16013</strain>
    </source>
</reference>
<dbReference type="InterPro" id="IPR033469">
    <property type="entry name" value="CYTH-like_dom_sf"/>
</dbReference>
<evidence type="ECO:0000313" key="1">
    <source>
        <dbReference type="EMBL" id="GAA1980468.1"/>
    </source>
</evidence>
<organism evidence="1 2">
    <name type="scientific">Catenulispora subtropica</name>
    <dbReference type="NCBI Taxonomy" id="450798"/>
    <lineage>
        <taxon>Bacteria</taxon>
        <taxon>Bacillati</taxon>
        <taxon>Actinomycetota</taxon>
        <taxon>Actinomycetes</taxon>
        <taxon>Catenulisporales</taxon>
        <taxon>Catenulisporaceae</taxon>
        <taxon>Catenulispora</taxon>
    </lineage>
</organism>
<dbReference type="Gene3D" id="2.40.320.10">
    <property type="entry name" value="Hypothetical Protein Pfu-838710-001"/>
    <property type="match status" value="1"/>
</dbReference>